<dbReference type="OrthoDB" id="10259622at2759"/>
<dbReference type="EMBL" id="JAAOAN010000752">
    <property type="protein sequence ID" value="KAF5700183.1"/>
    <property type="molecule type" value="Genomic_DNA"/>
</dbReference>
<evidence type="ECO:0008006" key="4">
    <source>
        <dbReference type="Google" id="ProtNLM"/>
    </source>
</evidence>
<dbReference type="AlphaFoldDB" id="A0A8H6D1G3"/>
<proteinExistence type="predicted"/>
<evidence type="ECO:0000313" key="3">
    <source>
        <dbReference type="Proteomes" id="UP000544331"/>
    </source>
</evidence>
<sequence>MSNRKRSRPITEDNLAECPFKISYVSEPSRTHQERHNNKKRKRDSQDDDKRVRIQISPFSPAGSFKTHDTMDLYYTVEPGKRWQDMTRYNSFVLNSIKYYSEGFAYVANESTVKHQKDTNDGKGGCKESNNNWVARILEIRASDEHHVYARVYWMYWPDELPPGTVDCKKTVKGRQPYHGVDELIASNHMDIINVASSVRIICKCETPTNPDKTLIECPSAKCGQWMHDECLTHDVLMQVYERLGTDKPHRTEGAVLNEEKAEEAFHPLSPTDAEEKEVQPTIDVRSRGTQGNVHVKEVREAAPETESSTPKPTPSKSITTTSSEELVKNGRKKKTRDYKPYAGLYEANFNMQEGPAAWEIHDLRENVTGGEKSWTEKAYCLICGTDIE</sequence>
<dbReference type="InterPro" id="IPR043151">
    <property type="entry name" value="BAH_sf"/>
</dbReference>
<name>A0A8H6D1G3_9HYPO</name>
<reference evidence="2 3" key="1">
    <citation type="submission" date="2020-05" db="EMBL/GenBank/DDBJ databases">
        <title>Identification and distribution of gene clusters putatively required for synthesis of sphingolipid metabolism inhibitors in phylogenetically diverse species of the filamentous fungus Fusarium.</title>
        <authorList>
            <person name="Kim H.-S."/>
            <person name="Busman M."/>
            <person name="Brown D.W."/>
            <person name="Divon H."/>
            <person name="Uhlig S."/>
            <person name="Proctor R.H."/>
        </authorList>
    </citation>
    <scope>NUCLEOTIDE SEQUENCE [LARGE SCALE GENOMIC DNA]</scope>
    <source>
        <strain evidence="2 3">NRRL 66235</strain>
    </source>
</reference>
<dbReference type="InterPro" id="IPR011011">
    <property type="entry name" value="Znf_FYVE_PHD"/>
</dbReference>
<dbReference type="Proteomes" id="UP000544331">
    <property type="component" value="Unassembled WGS sequence"/>
</dbReference>
<dbReference type="SUPFAM" id="SSF57903">
    <property type="entry name" value="FYVE/PHD zinc finger"/>
    <property type="match status" value="1"/>
</dbReference>
<gene>
    <name evidence="2" type="ORF">FMUND_14426</name>
</gene>
<accession>A0A8H6D1G3</accession>
<dbReference type="PANTHER" id="PTHR46364">
    <property type="entry name" value="OS08G0421900 PROTEIN"/>
    <property type="match status" value="1"/>
</dbReference>
<comment type="caution">
    <text evidence="2">The sequence shown here is derived from an EMBL/GenBank/DDBJ whole genome shotgun (WGS) entry which is preliminary data.</text>
</comment>
<feature type="region of interest" description="Disordered" evidence="1">
    <location>
        <begin position="287"/>
        <end position="334"/>
    </location>
</feature>
<keyword evidence="3" id="KW-1185">Reference proteome</keyword>
<feature type="compositionally biased region" description="Low complexity" evidence="1">
    <location>
        <begin position="305"/>
        <end position="325"/>
    </location>
</feature>
<evidence type="ECO:0000256" key="1">
    <source>
        <dbReference type="SAM" id="MobiDB-lite"/>
    </source>
</evidence>
<protein>
    <recommendedName>
        <fullName evidence="4">BAH domain-containing protein</fullName>
    </recommendedName>
</protein>
<organism evidence="2 3">
    <name type="scientific">Fusarium mundagurra</name>
    <dbReference type="NCBI Taxonomy" id="1567541"/>
    <lineage>
        <taxon>Eukaryota</taxon>
        <taxon>Fungi</taxon>
        <taxon>Dikarya</taxon>
        <taxon>Ascomycota</taxon>
        <taxon>Pezizomycotina</taxon>
        <taxon>Sordariomycetes</taxon>
        <taxon>Hypocreomycetidae</taxon>
        <taxon>Hypocreales</taxon>
        <taxon>Nectriaceae</taxon>
        <taxon>Fusarium</taxon>
        <taxon>Fusarium fujikuroi species complex</taxon>
    </lineage>
</organism>
<evidence type="ECO:0000313" key="2">
    <source>
        <dbReference type="EMBL" id="KAF5700183.1"/>
    </source>
</evidence>
<dbReference type="CDD" id="cd04370">
    <property type="entry name" value="BAH"/>
    <property type="match status" value="1"/>
</dbReference>
<dbReference type="Gene3D" id="2.30.30.490">
    <property type="match status" value="1"/>
</dbReference>
<feature type="region of interest" description="Disordered" evidence="1">
    <location>
        <begin position="23"/>
        <end position="55"/>
    </location>
</feature>